<evidence type="ECO:0000259" key="9">
    <source>
        <dbReference type="SMART" id="SM01081"/>
    </source>
</evidence>
<dbReference type="Proteomes" id="UP001597118">
    <property type="component" value="Unassembled WGS sequence"/>
</dbReference>
<dbReference type="InterPro" id="IPR004866">
    <property type="entry name" value="CHB/HEX_N_dom"/>
</dbReference>
<dbReference type="SMART" id="SM01081">
    <property type="entry name" value="CHB_HEX"/>
    <property type="match status" value="1"/>
</dbReference>
<dbReference type="EMBL" id="JBHUDG010000003">
    <property type="protein sequence ID" value="MFD1629170.1"/>
    <property type="molecule type" value="Genomic_DNA"/>
</dbReference>
<dbReference type="Pfam" id="PF03174">
    <property type="entry name" value="CHB_HEX_C"/>
    <property type="match status" value="1"/>
</dbReference>
<dbReference type="PRINTS" id="PR00738">
    <property type="entry name" value="GLHYDRLASE20"/>
</dbReference>
<dbReference type="SUPFAM" id="SSF49384">
    <property type="entry name" value="Carbohydrate-binding domain"/>
    <property type="match status" value="1"/>
</dbReference>
<dbReference type="InterPro" id="IPR012291">
    <property type="entry name" value="CBM2_carb-bd_dom_sf"/>
</dbReference>
<evidence type="ECO:0000256" key="5">
    <source>
        <dbReference type="ARBA" id="ARBA00023295"/>
    </source>
</evidence>
<dbReference type="Pfam" id="PF03173">
    <property type="entry name" value="CHB_HEX"/>
    <property type="match status" value="1"/>
</dbReference>
<dbReference type="InterPro" id="IPR017853">
    <property type="entry name" value="GH"/>
</dbReference>
<comment type="caution">
    <text evidence="10">The sequence shown here is derived from an EMBL/GenBank/DDBJ whole genome shotgun (WGS) entry which is preliminary data.</text>
</comment>
<dbReference type="EC" id="3.2.1.52" evidence="3"/>
<evidence type="ECO:0000313" key="10">
    <source>
        <dbReference type="EMBL" id="MFD1629170.1"/>
    </source>
</evidence>
<dbReference type="PANTHER" id="PTHR22600:SF57">
    <property type="entry name" value="BETA-N-ACETYLHEXOSAMINIDASE"/>
    <property type="match status" value="1"/>
</dbReference>
<feature type="region of interest" description="Disordered" evidence="8">
    <location>
        <begin position="367"/>
        <end position="393"/>
    </location>
</feature>
<dbReference type="Gene3D" id="2.60.40.290">
    <property type="match status" value="1"/>
</dbReference>
<dbReference type="SUPFAM" id="SSF55545">
    <property type="entry name" value="beta-N-acetylhexosaminidase-like domain"/>
    <property type="match status" value="1"/>
</dbReference>
<dbReference type="Gene3D" id="3.20.20.80">
    <property type="entry name" value="Glycosidases"/>
    <property type="match status" value="1"/>
</dbReference>
<dbReference type="InterPro" id="IPR015883">
    <property type="entry name" value="Glyco_hydro_20_cat"/>
</dbReference>
<dbReference type="Gene3D" id="3.30.379.10">
    <property type="entry name" value="Chitobiase/beta-hexosaminidase domain 2-like"/>
    <property type="match status" value="1"/>
</dbReference>
<protein>
    <recommendedName>
        <fullName evidence="3">beta-N-acetylhexosaminidase</fullName>
        <ecNumber evidence="3">3.2.1.52</ecNumber>
    </recommendedName>
    <alternativeName>
        <fullName evidence="6">Beta-N-acetylhexosaminidase</fullName>
    </alternativeName>
    <alternativeName>
        <fullName evidence="7">N-acetyl-beta-glucosaminidase</fullName>
    </alternativeName>
</protein>
<evidence type="ECO:0000256" key="8">
    <source>
        <dbReference type="SAM" id="MobiDB-lite"/>
    </source>
</evidence>
<dbReference type="RefSeq" id="WP_379661550.1">
    <property type="nucleotide sequence ID" value="NZ_JBHUDG010000003.1"/>
</dbReference>
<dbReference type="InterPro" id="IPR008965">
    <property type="entry name" value="CBM2/CBM3_carb-bd_dom_sf"/>
</dbReference>
<dbReference type="InterPro" id="IPR029018">
    <property type="entry name" value="Hex-like_dom2"/>
</dbReference>
<dbReference type="InterPro" id="IPR014756">
    <property type="entry name" value="Ig_E-set"/>
</dbReference>
<feature type="domain" description="Chitobiase/beta-hexosaminidases N-terminal" evidence="9">
    <location>
        <begin position="31"/>
        <end position="180"/>
    </location>
</feature>
<dbReference type="PANTHER" id="PTHR22600">
    <property type="entry name" value="BETA-HEXOSAMINIDASE"/>
    <property type="match status" value="1"/>
</dbReference>
<dbReference type="Pfam" id="PF02838">
    <property type="entry name" value="Glyco_hydro_20b"/>
    <property type="match status" value="1"/>
</dbReference>
<name>A0ABW4I8V1_9SPHI</name>
<comment type="catalytic activity">
    <reaction evidence="1">
        <text>Hydrolysis of terminal non-reducing N-acetyl-D-hexosamine residues in N-acetyl-beta-D-hexosaminides.</text>
        <dbReference type="EC" id="3.2.1.52"/>
    </reaction>
</comment>
<organism evidence="10 11">
    <name type="scientific">Pseudopedobacter beijingensis</name>
    <dbReference type="NCBI Taxonomy" id="1207056"/>
    <lineage>
        <taxon>Bacteria</taxon>
        <taxon>Pseudomonadati</taxon>
        <taxon>Bacteroidota</taxon>
        <taxon>Sphingobacteriia</taxon>
        <taxon>Sphingobacteriales</taxon>
        <taxon>Sphingobacteriaceae</taxon>
        <taxon>Pseudopedobacter</taxon>
    </lineage>
</organism>
<proteinExistence type="inferred from homology"/>
<dbReference type="SUPFAM" id="SSF81296">
    <property type="entry name" value="E set domains"/>
    <property type="match status" value="1"/>
</dbReference>
<reference evidence="11" key="1">
    <citation type="journal article" date="2019" name="Int. J. Syst. Evol. Microbiol.">
        <title>The Global Catalogue of Microorganisms (GCM) 10K type strain sequencing project: providing services to taxonomists for standard genome sequencing and annotation.</title>
        <authorList>
            <consortium name="The Broad Institute Genomics Platform"/>
            <consortium name="The Broad Institute Genome Sequencing Center for Infectious Disease"/>
            <person name="Wu L."/>
            <person name="Ma J."/>
        </authorList>
    </citation>
    <scope>NUCLEOTIDE SEQUENCE [LARGE SCALE GENOMIC DNA]</scope>
    <source>
        <strain evidence="11">CCUG 53762</strain>
    </source>
</reference>
<evidence type="ECO:0000256" key="2">
    <source>
        <dbReference type="ARBA" id="ARBA00006285"/>
    </source>
</evidence>
<dbReference type="Pfam" id="PF00728">
    <property type="entry name" value="Glyco_hydro_20"/>
    <property type="match status" value="1"/>
</dbReference>
<evidence type="ECO:0000256" key="1">
    <source>
        <dbReference type="ARBA" id="ARBA00001231"/>
    </source>
</evidence>
<evidence type="ECO:0000256" key="4">
    <source>
        <dbReference type="ARBA" id="ARBA00022801"/>
    </source>
</evidence>
<evidence type="ECO:0000256" key="6">
    <source>
        <dbReference type="ARBA" id="ARBA00030512"/>
    </source>
</evidence>
<accession>A0ABW4I8V1</accession>
<keyword evidence="11" id="KW-1185">Reference proteome</keyword>
<evidence type="ECO:0000256" key="3">
    <source>
        <dbReference type="ARBA" id="ARBA00012663"/>
    </source>
</evidence>
<evidence type="ECO:0000256" key="7">
    <source>
        <dbReference type="ARBA" id="ARBA00033000"/>
    </source>
</evidence>
<comment type="similarity">
    <text evidence="2">Belongs to the glycosyl hydrolase 20 family.</text>
</comment>
<sequence>MNYIKPLNRIILVLLLSAIGGYSFSQSERTASFSYKMEIKSVQPDSPISTFILTNNSKNVLPNQGWDIYFNSIKYPGIMINDTNKYQINHVNGDLYRLSPRKEFAELKPGKTMKIDITLRFMRNISDFPSGFYIVWNSDPAKVYTIKNIDPDYASLLIDDSQVAETVYNQNLSLLKTPVQQSVKVFPTPNTYQEKGFSFKLDANVKIIAPAIFKNEAELLSSDLYKLLGEKPQVITSGSGKAIVLKKVNLKGEAYQIDINKDQIVVSAGSAAGVFYGIQSLNTLFPPNVWSHKQSVINIPAVSVQDSPRFEYRAFMLDIARNFQTKKELFKVLDIMALYKLNVLHFHFNDDEGWRVEIPGLPELTEVGGQRGHSLDNNSHLPPSHGSGPDINTLPGSGYYSRKEFIEILKYAKSRHIRIIPEIETPGHARAAIKAMEVRYNRLMKEGKKEEAKEYLLSDKDDQSQYKSVQGWNDNVINVAMPSVYRFVEKTVVELIKMYKEAEAPLSTVHMGGDEVPIGVWEKSEIVKQFLEQNNELKTSDDLWKYFFTKVNEILNKHQLYLSGWEEIGMKKVIVDGKKRMVVDTSMVKYGFQTDVWNNVYGTGAEDLAYKLANAGYKVVLSNVTNMYLDMAYNKSFTEPGMYWGGYIDIDKPFYFIPNDYFKNFKEDEDGNHIPPSALKDKNRLTPFGRSNIIGLQSALWSENVASSQRLEYMLLPKLLSFAERAWSTDPKWVMEQDSVKSDQLYNKDWAAFVSTLWNRELPRLNYYKGGYNYRVPAPGVIIKEGKVFANAQSQKFIIRYTTDNIEPNVNSLVYKDGLSTKGNLAFKVFTPDGRFSKTVRIVNK</sequence>
<gene>
    <name evidence="10" type="ORF">ACFSAH_04730</name>
</gene>
<dbReference type="Gene3D" id="2.60.40.10">
    <property type="entry name" value="Immunoglobulins"/>
    <property type="match status" value="1"/>
</dbReference>
<evidence type="ECO:0000313" key="11">
    <source>
        <dbReference type="Proteomes" id="UP001597118"/>
    </source>
</evidence>
<dbReference type="SUPFAM" id="SSF51445">
    <property type="entry name" value="(Trans)glycosidases"/>
    <property type="match status" value="1"/>
</dbReference>
<keyword evidence="4" id="KW-0378">Hydrolase</keyword>
<dbReference type="InterPro" id="IPR004867">
    <property type="entry name" value="CHB_C_dom"/>
</dbReference>
<keyword evidence="5" id="KW-0326">Glycosidase</keyword>
<dbReference type="InterPro" id="IPR025705">
    <property type="entry name" value="Beta_hexosaminidase_sua/sub"/>
</dbReference>
<dbReference type="InterPro" id="IPR013783">
    <property type="entry name" value="Ig-like_fold"/>
</dbReference>
<dbReference type="InterPro" id="IPR015882">
    <property type="entry name" value="HEX_bac_N"/>
</dbReference>